<reference evidence="2 3" key="1">
    <citation type="submission" date="2017-08" db="EMBL/GenBank/DDBJ databases">
        <title>Infants hospitalized years apart are colonized by the same room-sourced microbial strains.</title>
        <authorList>
            <person name="Brooks B."/>
            <person name="Olm M.R."/>
            <person name="Firek B.A."/>
            <person name="Baker R."/>
            <person name="Thomas B.C."/>
            <person name="Morowitz M.J."/>
            <person name="Banfield J.F."/>
        </authorList>
    </citation>
    <scope>NUCLEOTIDE SEQUENCE [LARGE SCALE GENOMIC DNA]</scope>
    <source>
        <strain evidence="2">S2_005_003_R2_43</strain>
    </source>
</reference>
<feature type="region of interest" description="Disordered" evidence="1">
    <location>
        <begin position="1"/>
        <end position="31"/>
    </location>
</feature>
<comment type="caution">
    <text evidence="2">The sequence shown here is derived from an EMBL/GenBank/DDBJ whole genome shotgun (WGS) entry which is preliminary data.</text>
</comment>
<dbReference type="EMBL" id="QFPN01000006">
    <property type="protein sequence ID" value="PZQ14301.1"/>
    <property type="molecule type" value="Genomic_DNA"/>
</dbReference>
<name>A0A2W5KBR8_ANCNO</name>
<evidence type="ECO:0000256" key="1">
    <source>
        <dbReference type="SAM" id="MobiDB-lite"/>
    </source>
</evidence>
<protein>
    <submittedName>
        <fullName evidence="2">Uncharacterized protein</fullName>
    </submittedName>
</protein>
<evidence type="ECO:0000313" key="3">
    <source>
        <dbReference type="Proteomes" id="UP000249577"/>
    </source>
</evidence>
<sequence>MADAPKHPAHGWGSYADDPWSEGLEGAGGRDCPAWVAPVDEARRLRLALQPGCIDENDSAGEAGPE</sequence>
<organism evidence="2 3">
    <name type="scientific">Ancylobacter novellus</name>
    <name type="common">Thiobacillus novellus</name>
    <dbReference type="NCBI Taxonomy" id="921"/>
    <lineage>
        <taxon>Bacteria</taxon>
        <taxon>Pseudomonadati</taxon>
        <taxon>Pseudomonadota</taxon>
        <taxon>Alphaproteobacteria</taxon>
        <taxon>Hyphomicrobiales</taxon>
        <taxon>Xanthobacteraceae</taxon>
        <taxon>Ancylobacter</taxon>
    </lineage>
</organism>
<proteinExistence type="predicted"/>
<accession>A0A2W5KBR8</accession>
<evidence type="ECO:0000313" key="2">
    <source>
        <dbReference type="EMBL" id="PZQ14301.1"/>
    </source>
</evidence>
<gene>
    <name evidence="2" type="ORF">DI565_12845</name>
</gene>
<dbReference type="Proteomes" id="UP000249577">
    <property type="component" value="Unassembled WGS sequence"/>
</dbReference>
<dbReference type="AlphaFoldDB" id="A0A2W5KBR8"/>